<feature type="transmembrane region" description="Helical" evidence="1">
    <location>
        <begin position="95"/>
        <end position="117"/>
    </location>
</feature>
<keyword evidence="1" id="KW-0472">Membrane</keyword>
<comment type="caution">
    <text evidence="2">The sequence shown here is derived from an EMBL/GenBank/DDBJ whole genome shotgun (WGS) entry which is preliminary data.</text>
</comment>
<keyword evidence="1" id="KW-1133">Transmembrane helix</keyword>
<evidence type="ECO:0000313" key="3">
    <source>
        <dbReference type="Proteomes" id="UP000177594"/>
    </source>
</evidence>
<dbReference type="Proteomes" id="UP000177594">
    <property type="component" value="Unassembled WGS sequence"/>
</dbReference>
<keyword evidence="1" id="KW-0812">Transmembrane</keyword>
<feature type="transmembrane region" description="Helical" evidence="1">
    <location>
        <begin position="53"/>
        <end position="74"/>
    </location>
</feature>
<organism evidence="2 3">
    <name type="scientific">Candidatus Yanofskybacteria bacterium RIFCSPHIGHO2_01_FULL_39_8b</name>
    <dbReference type="NCBI Taxonomy" id="1802659"/>
    <lineage>
        <taxon>Bacteria</taxon>
        <taxon>Candidatus Yanofskyibacteriota</taxon>
    </lineage>
</organism>
<gene>
    <name evidence="2" type="ORF">A2817_02775</name>
</gene>
<reference evidence="2 3" key="1">
    <citation type="journal article" date="2016" name="Nat. Commun.">
        <title>Thousands of microbial genomes shed light on interconnected biogeochemical processes in an aquifer system.</title>
        <authorList>
            <person name="Anantharaman K."/>
            <person name="Brown C.T."/>
            <person name="Hug L.A."/>
            <person name="Sharon I."/>
            <person name="Castelle C.J."/>
            <person name="Probst A.J."/>
            <person name="Thomas B.C."/>
            <person name="Singh A."/>
            <person name="Wilkins M.J."/>
            <person name="Karaoz U."/>
            <person name="Brodie E.L."/>
            <person name="Williams K.H."/>
            <person name="Hubbard S.S."/>
            <person name="Banfield J.F."/>
        </authorList>
    </citation>
    <scope>NUCLEOTIDE SEQUENCE [LARGE SCALE GENOMIC DNA]</scope>
</reference>
<dbReference type="AlphaFoldDB" id="A0A1F8EES9"/>
<protein>
    <submittedName>
        <fullName evidence="2">Uncharacterized protein</fullName>
    </submittedName>
</protein>
<accession>A0A1F8EES9</accession>
<proteinExistence type="predicted"/>
<dbReference type="EMBL" id="MGIZ01000022">
    <property type="protein sequence ID" value="OGM99342.1"/>
    <property type="molecule type" value="Genomic_DNA"/>
</dbReference>
<dbReference type="Pfam" id="PF09997">
    <property type="entry name" value="DUF2238"/>
    <property type="match status" value="1"/>
</dbReference>
<name>A0A1F8EES9_9BACT</name>
<evidence type="ECO:0000256" key="1">
    <source>
        <dbReference type="SAM" id="Phobius"/>
    </source>
</evidence>
<feature type="transmembrane region" description="Helical" evidence="1">
    <location>
        <begin position="28"/>
        <end position="47"/>
    </location>
</feature>
<evidence type="ECO:0000313" key="2">
    <source>
        <dbReference type="EMBL" id="OGM99342.1"/>
    </source>
</evidence>
<feature type="transmembrane region" description="Helical" evidence="1">
    <location>
        <begin position="6"/>
        <end position="21"/>
    </location>
</feature>
<sequence length="118" mass="14160">MSTLISILFLIFLYILVISLSKYGNKFYWFFETAHFLGGFFVAIFFSNFFDSSLFIIFGVLMVGLLWEIWEFMVNKNADLRQFLMRRFNYYVDKVTWPDTILDLFLDFLGAIVYLYII</sequence>
<dbReference type="InterPro" id="IPR014509">
    <property type="entry name" value="YjdF-like"/>
</dbReference>